<evidence type="ECO:0000256" key="2">
    <source>
        <dbReference type="ARBA" id="ARBA00007965"/>
    </source>
</evidence>
<dbReference type="AlphaFoldDB" id="A0A1B0AKG3"/>
<keyword evidence="9" id="KW-1185">Reference proteome</keyword>
<keyword evidence="3" id="KW-0813">Transport</keyword>
<evidence type="ECO:0000256" key="3">
    <source>
        <dbReference type="ARBA" id="ARBA00022448"/>
    </source>
</evidence>
<dbReference type="Pfam" id="PF01733">
    <property type="entry name" value="Nucleoside_tran"/>
    <property type="match status" value="1"/>
</dbReference>
<reference evidence="8" key="2">
    <citation type="submission" date="2020-05" db="UniProtKB">
        <authorList>
            <consortium name="EnsemblMetazoa"/>
        </authorList>
    </citation>
    <scope>IDENTIFICATION</scope>
    <source>
        <strain evidence="8">IAEA</strain>
    </source>
</reference>
<dbReference type="PRINTS" id="PR01130">
    <property type="entry name" value="DERENTRNSPRT"/>
</dbReference>
<keyword evidence="6 7" id="KW-0472">Membrane</keyword>
<evidence type="ECO:0000256" key="7">
    <source>
        <dbReference type="SAM" id="Phobius"/>
    </source>
</evidence>
<evidence type="ECO:0000256" key="5">
    <source>
        <dbReference type="ARBA" id="ARBA00022989"/>
    </source>
</evidence>
<evidence type="ECO:0000256" key="6">
    <source>
        <dbReference type="ARBA" id="ARBA00023136"/>
    </source>
</evidence>
<dbReference type="EMBL" id="JXJN01025262">
    <property type="status" value="NOT_ANNOTATED_CDS"/>
    <property type="molecule type" value="Genomic_DNA"/>
</dbReference>
<comment type="similarity">
    <text evidence="2">Belongs to the SLC29A/ENT transporter (TC 2.A.57) family.</text>
</comment>
<name>A0A1B0AKG3_9MUSC</name>
<organism evidence="8 9">
    <name type="scientific">Glossina palpalis gambiensis</name>
    <dbReference type="NCBI Taxonomy" id="67801"/>
    <lineage>
        <taxon>Eukaryota</taxon>
        <taxon>Metazoa</taxon>
        <taxon>Ecdysozoa</taxon>
        <taxon>Arthropoda</taxon>
        <taxon>Hexapoda</taxon>
        <taxon>Insecta</taxon>
        <taxon>Pterygota</taxon>
        <taxon>Neoptera</taxon>
        <taxon>Endopterygota</taxon>
        <taxon>Diptera</taxon>
        <taxon>Brachycera</taxon>
        <taxon>Muscomorpha</taxon>
        <taxon>Hippoboscoidea</taxon>
        <taxon>Glossinidae</taxon>
        <taxon>Glossina</taxon>
    </lineage>
</organism>
<sequence>MLGSLTTTFVRWPKPKYLWILVLMRIIFVPLFLVCNYLPKGVKRKLPVLITNEWLYWIIAIIMSYSSGYLQSLGMMYAPKTVSPKYQTTAGMFAAAMLLSGIFIGILFSFLLPNIV</sequence>
<evidence type="ECO:0000313" key="8">
    <source>
        <dbReference type="EnsemblMetazoa" id="GPPI000091-PA"/>
    </source>
</evidence>
<reference evidence="9" key="1">
    <citation type="submission" date="2015-01" db="EMBL/GenBank/DDBJ databases">
        <authorList>
            <person name="Aksoy S."/>
            <person name="Warren W."/>
            <person name="Wilson R.K."/>
        </authorList>
    </citation>
    <scope>NUCLEOTIDE SEQUENCE [LARGE SCALE GENOMIC DNA]</scope>
    <source>
        <strain evidence="9">IAEA</strain>
    </source>
</reference>
<dbReference type="PANTHER" id="PTHR10332">
    <property type="entry name" value="EQUILIBRATIVE NUCLEOSIDE TRANSPORTER"/>
    <property type="match status" value="1"/>
</dbReference>
<dbReference type="GO" id="GO:0005886">
    <property type="term" value="C:plasma membrane"/>
    <property type="evidence" value="ECO:0007669"/>
    <property type="project" value="TreeGrafter"/>
</dbReference>
<evidence type="ECO:0000256" key="1">
    <source>
        <dbReference type="ARBA" id="ARBA00004141"/>
    </source>
</evidence>
<keyword evidence="4 7" id="KW-0812">Transmembrane</keyword>
<feature type="transmembrane region" description="Helical" evidence="7">
    <location>
        <begin position="54"/>
        <end position="78"/>
    </location>
</feature>
<protein>
    <submittedName>
        <fullName evidence="8">Uncharacterized protein</fullName>
    </submittedName>
</protein>
<evidence type="ECO:0000313" key="9">
    <source>
        <dbReference type="Proteomes" id="UP000092460"/>
    </source>
</evidence>
<evidence type="ECO:0000256" key="4">
    <source>
        <dbReference type="ARBA" id="ARBA00022692"/>
    </source>
</evidence>
<dbReference type="VEuPathDB" id="VectorBase:GPPI000091"/>
<keyword evidence="5 7" id="KW-1133">Transmembrane helix</keyword>
<feature type="transmembrane region" description="Helical" evidence="7">
    <location>
        <begin position="17"/>
        <end position="38"/>
    </location>
</feature>
<feature type="transmembrane region" description="Helical" evidence="7">
    <location>
        <begin position="90"/>
        <end position="112"/>
    </location>
</feature>
<dbReference type="InterPro" id="IPR002259">
    <property type="entry name" value="Eqnu_transpt"/>
</dbReference>
<dbReference type="GO" id="GO:0005337">
    <property type="term" value="F:nucleoside transmembrane transporter activity"/>
    <property type="evidence" value="ECO:0007669"/>
    <property type="project" value="InterPro"/>
</dbReference>
<dbReference type="EnsemblMetazoa" id="GPPI000091-RA">
    <property type="protein sequence ID" value="GPPI000091-PA"/>
    <property type="gene ID" value="GPPI000091"/>
</dbReference>
<accession>A0A1B0AKG3</accession>
<dbReference type="PANTHER" id="PTHR10332:SF80">
    <property type="entry name" value="EQUILIBRATIVE NUCLEOSIDE TRANSPORTER 2, ISOFORM A"/>
    <property type="match status" value="1"/>
</dbReference>
<dbReference type="Proteomes" id="UP000092460">
    <property type="component" value="Unassembled WGS sequence"/>
</dbReference>
<comment type="subcellular location">
    <subcellularLocation>
        <location evidence="1">Membrane</location>
        <topology evidence="1">Multi-pass membrane protein</topology>
    </subcellularLocation>
</comment>
<proteinExistence type="inferred from homology"/>